<comment type="caution">
    <text evidence="2">The sequence shown here is derived from an EMBL/GenBank/DDBJ whole genome shotgun (WGS) entry which is preliminary data.</text>
</comment>
<proteinExistence type="predicted"/>
<organism evidence="2 3">
    <name type="scientific">Joostella atrarenae</name>
    <dbReference type="NCBI Taxonomy" id="679257"/>
    <lineage>
        <taxon>Bacteria</taxon>
        <taxon>Pseudomonadati</taxon>
        <taxon>Bacteroidota</taxon>
        <taxon>Flavobacteriia</taxon>
        <taxon>Flavobacteriales</taxon>
        <taxon>Flavobacteriaceae</taxon>
        <taxon>Joostella</taxon>
    </lineage>
</organism>
<reference evidence="2 3" key="1">
    <citation type="submission" date="2021-01" db="EMBL/GenBank/DDBJ databases">
        <title>Genome sequencing of Joostella atrarenae M1-2 (= KCTC 23194).</title>
        <authorList>
            <person name="Zakaria M.R."/>
            <person name="Lam M.Q."/>
            <person name="Chong C.S."/>
        </authorList>
    </citation>
    <scope>NUCLEOTIDE SEQUENCE [LARGE SCALE GENOMIC DNA]</scope>
    <source>
        <strain evidence="2 3">M1-2</strain>
    </source>
</reference>
<feature type="signal peptide" evidence="1">
    <location>
        <begin position="1"/>
        <end position="22"/>
    </location>
</feature>
<dbReference type="EMBL" id="JAETXX010000017">
    <property type="protein sequence ID" value="MCF8716394.1"/>
    <property type="molecule type" value="Genomic_DNA"/>
</dbReference>
<keyword evidence="1" id="KW-0732">Signal</keyword>
<accession>A0ABS9J7J7</accession>
<evidence type="ECO:0000256" key="1">
    <source>
        <dbReference type="SAM" id="SignalP"/>
    </source>
</evidence>
<dbReference type="Proteomes" id="UP000829517">
    <property type="component" value="Unassembled WGS sequence"/>
</dbReference>
<keyword evidence="3" id="KW-1185">Reference proteome</keyword>
<feature type="chain" id="PRO_5045207692" evidence="1">
    <location>
        <begin position="23"/>
        <end position="95"/>
    </location>
</feature>
<dbReference type="RefSeq" id="WP_236960806.1">
    <property type="nucleotide sequence ID" value="NZ_JAETXX010000017.1"/>
</dbReference>
<protein>
    <submittedName>
        <fullName evidence="2">Uncharacterized protein</fullName>
    </submittedName>
</protein>
<evidence type="ECO:0000313" key="3">
    <source>
        <dbReference type="Proteomes" id="UP000829517"/>
    </source>
</evidence>
<dbReference type="InterPro" id="IPR045391">
    <property type="entry name" value="DUF6520"/>
</dbReference>
<gene>
    <name evidence="2" type="ORF">JM658_16305</name>
</gene>
<dbReference type="Pfam" id="PF20130">
    <property type="entry name" value="DUF6520"/>
    <property type="match status" value="1"/>
</dbReference>
<sequence>MNFKNVKIGIVVFAIAIGTAFATNTHEKTSEPTAIDNLAQMGYYKIPTNPQECQEFREVPCSPVQTEELCEYVVEGLGLQQIYDENCSPLFKEQQ</sequence>
<name>A0ABS9J7J7_9FLAO</name>
<evidence type="ECO:0000313" key="2">
    <source>
        <dbReference type="EMBL" id="MCF8716394.1"/>
    </source>
</evidence>